<name>A0A182JJW6_ANOAO</name>
<dbReference type="AlphaFoldDB" id="A0A182JJW6"/>
<dbReference type="EnsemblMetazoa" id="AATE019441-RA">
    <property type="protein sequence ID" value="AATE019441-PA.1"/>
    <property type="gene ID" value="AATE019441"/>
</dbReference>
<evidence type="ECO:0000313" key="1">
    <source>
        <dbReference type="EnsemblMetazoa" id="AATE019441-PA.1"/>
    </source>
</evidence>
<organism evidence="1">
    <name type="scientific">Anopheles atroparvus</name>
    <name type="common">European mosquito</name>
    <dbReference type="NCBI Taxonomy" id="41427"/>
    <lineage>
        <taxon>Eukaryota</taxon>
        <taxon>Metazoa</taxon>
        <taxon>Ecdysozoa</taxon>
        <taxon>Arthropoda</taxon>
        <taxon>Hexapoda</taxon>
        <taxon>Insecta</taxon>
        <taxon>Pterygota</taxon>
        <taxon>Neoptera</taxon>
        <taxon>Endopterygota</taxon>
        <taxon>Diptera</taxon>
        <taxon>Nematocera</taxon>
        <taxon>Culicoidea</taxon>
        <taxon>Culicidae</taxon>
        <taxon>Anophelinae</taxon>
        <taxon>Anopheles</taxon>
    </lineage>
</organism>
<sequence length="999" mass="108686">MLLLLLLLEQQFPPLALAQALVLLLVLLLLVAVALCTCCCGGTRAVVRPQVAADPDAALGPLPLPTAEEGPTETALPLALPMAAALLAAAAVTPTVPAAEPETVGSGPVVVALLEEPAAADAAAVEEVVELDPCTIATLVVLWLVGSTAAVRLPTAIGRMLASGVSLTRRGVTVADCWLLGPAIGFTPDSARAGFGRLLKSKLAVELVQSDHHLLIFSTQPRNRILTFPVRIGAVFLEARHAPLVLTLQEIVFLTHLIQLLLQLSLHRAELPHSRTARGCRSSFSLTTSGPSGSPCSTVGCDSRTAAGACLLVHLLFQFEVRPLTPPSRFDTQCRIFVVGRLEPDCQLADLLLQWEQFVLHFEQARRLRLHLLYQPVSFLAQHPVAVGDGVVSSLRRISSCLATVTMPVSVFSRAAASSACASSHFFWNTISSDWTRTFSERSRSYRATAMSFSLRRNLITSSSCSTDCFSSSVSERFSMEHSVLAPPLIESSAVAVDDWFSDTVFKSLLVLRQFGAKQLLPVGPPFFARLEPFNGTIASLNQLVELRTKPRHLLFQLSQLLDIARMLDHFAGIFGLCLVHLLQETVALFAHLPQLAILLGQLLQRILQLQLRLMELRLVARILQFCLHCLRDGYLFLHALAGRFSLALEGAGLFPESILFLLQTAAQGRAFARRCIKAGLQASSILRSFSVIIAALLTSLCEGPTTAALLFASGTSSTPSIIVGSANEFVPFIVIWLCCTADPACISDVRTYKEYTSVSDMPDLIMRLVAAAVGASCSIACSKFSSLAASSSSFATFNSACKSLICFCFSSSASMWSCSSCFCFVSNSPQVLVASSSIWRSSTMYDSSSFTCCNILEFMHGRIQVLRQPRDLVVPHRQLSVHTLLLVLERVFFALNFFELGQCLTLRNVGSFEFRLQRQYVHLQPFDLDRLSLDHAKQRVPLADGFIALLTETGGIDVIMGEPLLGFDELLLHIFQLNAELFYTLLGEVELGRFILHL</sequence>
<reference evidence="1" key="1">
    <citation type="submission" date="2022-08" db="UniProtKB">
        <authorList>
            <consortium name="EnsemblMetazoa"/>
        </authorList>
    </citation>
    <scope>IDENTIFICATION</scope>
    <source>
        <strain evidence="1">EBRO</strain>
    </source>
</reference>
<dbReference type="VEuPathDB" id="VectorBase:AATE019441"/>
<proteinExistence type="predicted"/>
<accession>A0A182JJW6</accession>
<protein>
    <submittedName>
        <fullName evidence="1">Uncharacterized protein</fullName>
    </submittedName>
</protein>